<comment type="caution">
    <text evidence="2">The sequence shown here is derived from an EMBL/GenBank/DDBJ whole genome shotgun (WGS) entry which is preliminary data.</text>
</comment>
<feature type="compositionally biased region" description="Basic and acidic residues" evidence="1">
    <location>
        <begin position="1593"/>
        <end position="1607"/>
    </location>
</feature>
<feature type="compositionally biased region" description="Polar residues" evidence="1">
    <location>
        <begin position="293"/>
        <end position="312"/>
    </location>
</feature>
<evidence type="ECO:0000313" key="2">
    <source>
        <dbReference type="EMBL" id="KAK1442208.1"/>
    </source>
</evidence>
<accession>A0AAD8LMM2</accession>
<evidence type="ECO:0000256" key="1">
    <source>
        <dbReference type="SAM" id="MobiDB-lite"/>
    </source>
</evidence>
<feature type="compositionally biased region" description="Polar residues" evidence="1">
    <location>
        <begin position="820"/>
        <end position="829"/>
    </location>
</feature>
<feature type="region of interest" description="Disordered" evidence="1">
    <location>
        <begin position="1"/>
        <end position="22"/>
    </location>
</feature>
<dbReference type="Proteomes" id="UP001230268">
    <property type="component" value="Unassembled WGS sequence"/>
</dbReference>
<sequence>MASRRRSSAAKAKPLPSTHQSTMDTLFLPAGQCAGHTPEARYTRISKVLSLYGIDGTDLEATFHSNTTAFAEAVVDRYYSRDRSKGWLDAQDTVDLVEIRNLRRQALQRHANACDEASSAIDTILNDVLEEDDTIGDVEVEAVSPRLAEEDASLPKSADELDLFSYDDGASAPAPDAHALLSHCSDDDGGGHDDYVQTCEAFAGGKGSWEPDSVKHEVDPDGIHTVSTGDPADQESETVGTTVEADAIGLFVGSDKAIVETADTIPLVIPDDAEHAHPQNDEVAIRTATEDNWNGQPCDSDFNAQSSESNVVPPQEDVNELNGPPEGLPPPQEVNVPAVVIRESCEIKPLERFHSLDSARDATAFHDLVSARSFDVELITAMIQDGEAFKLNAHLIPAMLCSLNVGDLDELKEAVDVFMVEEEDGGQSTTAQMIFVLVLFLRMSHKDPMRQTIFVRLMKKTNVAVASSPDDEFVTHLYPVLLEFVSPLISKELSFELARSLIDSFVELAFRMRPNTNALSHHVNVILKVSANRCNTVDDYASVMHMVTSRVVEGGDFSRLHTTLLLRLFELMLSSVNMVNPFQEFKNLVHKLVEASLTSNFPFLKGFVDSLIKQQEEIVAHFVLLFIAKLMMRFYRDDKLAVSQKRKCIKMLQIISVPVFELLDEVEKSCGFIKQYVNCFKETPSSLFKLSVFDLSALDGCGKPNSVVSHPHFDQGVLKVASHRYMAHLDCRALHNGKICDLVLLMSLKHVALTRVIKKYGKRKILSETNSGMFLELHDAKRLKPGEADVGDVSFRLVDTNRSSLVPPLQLEGHDGEESPCSSVQTPSEASGDPVDSEMCIDNFDNSQRGDPGNTLLGYKHHGYADKHAQPEDERLIRYAKIVSRLFAATKGVRIEGTMQPEIAQYLLIPPDKLSHMEDYNEAETCYKVILYHIYSEIFLNTWRTMTNVLYSTNDYSQLNSASTFLYETVARRFDYLRYRGVRNLVAACLGDQCYMVRLAAVRLLSDLFKIPEKLDDCVNESLMEKLMLGMRDVNWKVRFAATGAIFHYIRRNGINMQTMPAVSSVAERICDIEKEQPTVRELVLCTLAFSLFSTSHPFMTQPGALEGQNLDLIERFVKVILYKMSAFKAQKNPIQIILQVFKEQFIDVEGKQDSSFLQALPKNDLKEVVENHSKQALEKWMSILLDLFLLKRSEGASFHVLAEVLCVLKLFGQVNPEIFASHMTYFIPYLNVDKDDIFDPSRIDVMVLVCNLVSISSGHSKDLQNIDHHVVQLVSFDAPALTRAAIQLLVELGSYGNVTAICDESFSYLSSLKAIIERERNSPHEIVKVISYNVLLKSAWKLGCIAEFVDLGQLHNDQLDWPQKFFDLLLSMSDIFFNAKLYNIAGMLVQSIARVFMNVKNIARMDFKGVKSLVKLFGEEAMVSFVMMLLYQLLSIYGNLSNQCDSATLGVPAEKIRFVRNEVFCCLGNFVETFVNLVSMGKNLSEVVTSHVDLDRVMALEICNMIFVNRLTNPESMVPFVFCHIMSQDANVQRLSEQALKTLAKNDPDIFLAKLASSIQALFLAVVLDSFAASVRASQQTSTPRASLSARRSWEHGKFSDGDKGSTGRANSPLMVNNQGSEMGTATSEGTPSRKPPNLRFILGYESQSTAARVRGILRLFLESIITTKHLKRLVTILMGQLETSIGRDFRENLSTVISKHELDGGQLEHIRPTTSGRLPRLLMKQISVARKGDNNGLVDYFTLLFVDMISTVLDHMVFRDAKVAKFLSKMVTDVMKKEQADAPDGLIKYRDSRLLSLSSKIKQCCM</sequence>
<protein>
    <submittedName>
        <fullName evidence="2">Uncharacterized protein</fullName>
    </submittedName>
</protein>
<reference evidence="2" key="1">
    <citation type="submission" date="2023-08" db="EMBL/GenBank/DDBJ databases">
        <title>Draft sequence of the Babesia gibsoni genome.</title>
        <authorList>
            <person name="Yamagishi J.Y."/>
            <person name="Xuan X.X."/>
        </authorList>
    </citation>
    <scope>NUCLEOTIDE SEQUENCE</scope>
    <source>
        <strain evidence="2">Azabu</strain>
    </source>
</reference>
<dbReference type="InterPro" id="IPR016024">
    <property type="entry name" value="ARM-type_fold"/>
</dbReference>
<keyword evidence="3" id="KW-1185">Reference proteome</keyword>
<evidence type="ECO:0000313" key="3">
    <source>
        <dbReference type="Proteomes" id="UP001230268"/>
    </source>
</evidence>
<feature type="compositionally biased region" description="Polar residues" evidence="1">
    <location>
        <begin position="1609"/>
        <end position="1632"/>
    </location>
</feature>
<dbReference type="SUPFAM" id="SSF48371">
    <property type="entry name" value="ARM repeat"/>
    <property type="match status" value="1"/>
</dbReference>
<dbReference type="Gene3D" id="1.25.10.10">
    <property type="entry name" value="Leucine-rich Repeat Variant"/>
    <property type="match status" value="1"/>
</dbReference>
<dbReference type="EMBL" id="JAVEPI010000004">
    <property type="protein sequence ID" value="KAK1442208.1"/>
    <property type="molecule type" value="Genomic_DNA"/>
</dbReference>
<feature type="region of interest" description="Disordered" evidence="1">
    <location>
        <begin position="806"/>
        <end position="834"/>
    </location>
</feature>
<name>A0AAD8LMM2_BABGI</name>
<dbReference type="InterPro" id="IPR011989">
    <property type="entry name" value="ARM-like"/>
</dbReference>
<proteinExistence type="predicted"/>
<feature type="region of interest" description="Disordered" evidence="1">
    <location>
        <begin position="293"/>
        <end position="333"/>
    </location>
</feature>
<gene>
    <name evidence="2" type="ORF">BgAZ_402380</name>
</gene>
<feature type="region of interest" description="Disordered" evidence="1">
    <location>
        <begin position="1583"/>
        <end position="1638"/>
    </location>
</feature>
<organism evidence="2 3">
    <name type="scientific">Babesia gibsoni</name>
    <dbReference type="NCBI Taxonomy" id="33632"/>
    <lineage>
        <taxon>Eukaryota</taxon>
        <taxon>Sar</taxon>
        <taxon>Alveolata</taxon>
        <taxon>Apicomplexa</taxon>
        <taxon>Aconoidasida</taxon>
        <taxon>Piroplasmida</taxon>
        <taxon>Babesiidae</taxon>
        <taxon>Babesia</taxon>
    </lineage>
</organism>